<gene>
    <name evidence="2" type="ORF">AB6D66_25450</name>
</gene>
<organism evidence="2 3">
    <name type="scientific">Vibrio pomeroyi</name>
    <dbReference type="NCBI Taxonomy" id="198832"/>
    <lineage>
        <taxon>Bacteria</taxon>
        <taxon>Pseudomonadati</taxon>
        <taxon>Pseudomonadota</taxon>
        <taxon>Gammaproteobacteria</taxon>
        <taxon>Vibrionales</taxon>
        <taxon>Vibrionaceae</taxon>
        <taxon>Vibrio</taxon>
    </lineage>
</organism>
<dbReference type="EMBL" id="JBFSSG010000121">
    <property type="protein sequence ID" value="MEZ8724416.1"/>
    <property type="molecule type" value="Genomic_DNA"/>
</dbReference>
<accession>A0ABV4N4L5</accession>
<proteinExistence type="predicted"/>
<dbReference type="PANTHER" id="PTHR43245">
    <property type="entry name" value="BIFUNCTIONAL POLYMYXIN RESISTANCE PROTEIN ARNA"/>
    <property type="match status" value="1"/>
</dbReference>
<dbReference type="PANTHER" id="PTHR43245:SF13">
    <property type="entry name" value="UDP-D-APIOSE_UDP-D-XYLOSE SYNTHASE 2"/>
    <property type="match status" value="1"/>
</dbReference>
<dbReference type="Proteomes" id="UP001570071">
    <property type="component" value="Unassembled WGS sequence"/>
</dbReference>
<dbReference type="InterPro" id="IPR001509">
    <property type="entry name" value="Epimerase_deHydtase"/>
</dbReference>
<dbReference type="RefSeq" id="WP_372126762.1">
    <property type="nucleotide sequence ID" value="NZ_JBFSSG010000121.1"/>
</dbReference>
<keyword evidence="3" id="KW-1185">Reference proteome</keyword>
<dbReference type="PRINTS" id="PR01713">
    <property type="entry name" value="NUCEPIMERASE"/>
</dbReference>
<sequence length="314" mass="34230">MTDCTEISKSKVLVLGGSGFIGKNLCQKLVSIAESVTSLSLSATNIDGVTDVCASYFNNQVLEHEVSRHDIIIHLVSTSVPSSADCNVVQDAQDNLIQTIKVLDICATQKVKKFIFISSGGTVYGHSPTQPIKEGADKKPINAYGTCKLAIENYIDYYSRVYSLDSVILRVANPYGPFQTTNKAQGAVAHFINRILASENINIWGDGELIRDYVYIDDVVDAISKSIVYSGESRVFNIGSGIGTSLNQLVLILERLSGSSVNTLYSNSRKIDVSYNVLNCDLAKRELNWEAKTSLSVGLEKTLESVKSEKSHSI</sequence>
<protein>
    <submittedName>
        <fullName evidence="2">NAD-dependent epimerase/dehydratase family protein</fullName>
    </submittedName>
</protein>
<evidence type="ECO:0000313" key="2">
    <source>
        <dbReference type="EMBL" id="MEZ8724416.1"/>
    </source>
</evidence>
<comment type="caution">
    <text evidence="2">The sequence shown here is derived from an EMBL/GenBank/DDBJ whole genome shotgun (WGS) entry which is preliminary data.</text>
</comment>
<reference evidence="2 3" key="1">
    <citation type="journal article" date="2024" name="ISME J.">
        <title>Tailless and filamentous prophages are predominant in marine Vibrio.</title>
        <authorList>
            <person name="Steensen K."/>
            <person name="Seneca J."/>
            <person name="Bartlau N."/>
            <person name="Yu X.A."/>
            <person name="Hussain F.A."/>
            <person name="Polz M.F."/>
        </authorList>
    </citation>
    <scope>NUCLEOTIDE SEQUENCE [LARGE SCALE GENOMIC DNA]</scope>
    <source>
        <strain evidence="2 3">10N.239.312.F12</strain>
    </source>
</reference>
<evidence type="ECO:0000259" key="1">
    <source>
        <dbReference type="Pfam" id="PF01370"/>
    </source>
</evidence>
<dbReference type="InterPro" id="IPR050177">
    <property type="entry name" value="Lipid_A_modif_metabolic_enz"/>
</dbReference>
<feature type="domain" description="NAD-dependent epimerase/dehydratase" evidence="1">
    <location>
        <begin position="12"/>
        <end position="239"/>
    </location>
</feature>
<dbReference type="SUPFAM" id="SSF51735">
    <property type="entry name" value="NAD(P)-binding Rossmann-fold domains"/>
    <property type="match status" value="1"/>
</dbReference>
<dbReference type="Pfam" id="PF01370">
    <property type="entry name" value="Epimerase"/>
    <property type="match status" value="1"/>
</dbReference>
<name>A0ABV4N4L5_9VIBR</name>
<dbReference type="InterPro" id="IPR036291">
    <property type="entry name" value="NAD(P)-bd_dom_sf"/>
</dbReference>
<dbReference type="Gene3D" id="3.40.50.720">
    <property type="entry name" value="NAD(P)-binding Rossmann-like Domain"/>
    <property type="match status" value="1"/>
</dbReference>
<evidence type="ECO:0000313" key="3">
    <source>
        <dbReference type="Proteomes" id="UP001570071"/>
    </source>
</evidence>